<dbReference type="SUPFAM" id="SSF88697">
    <property type="entry name" value="PUA domain-like"/>
    <property type="match status" value="1"/>
</dbReference>
<dbReference type="CDD" id="cd18084">
    <property type="entry name" value="RsmE-like"/>
    <property type="match status" value="1"/>
</dbReference>
<gene>
    <name evidence="13" type="primary">rsmE</name>
    <name evidence="13" type="ORF">BSF38_04606</name>
</gene>
<dbReference type="InterPro" id="IPR006700">
    <property type="entry name" value="RsmE"/>
</dbReference>
<dbReference type="GO" id="GO:0005737">
    <property type="term" value="C:cytoplasm"/>
    <property type="evidence" value="ECO:0007669"/>
    <property type="project" value="UniProtKB-SubCell"/>
</dbReference>
<organism evidence="13 14">
    <name type="scientific">Paludisphaera borealis</name>
    <dbReference type="NCBI Taxonomy" id="1387353"/>
    <lineage>
        <taxon>Bacteria</taxon>
        <taxon>Pseudomonadati</taxon>
        <taxon>Planctomycetota</taxon>
        <taxon>Planctomycetia</taxon>
        <taxon>Isosphaerales</taxon>
        <taxon>Isosphaeraceae</taxon>
        <taxon>Paludisphaera</taxon>
    </lineage>
</organism>
<comment type="subcellular location">
    <subcellularLocation>
        <location evidence="1 10">Cytoplasm</location>
    </subcellularLocation>
</comment>
<dbReference type="InterPro" id="IPR029028">
    <property type="entry name" value="Alpha/beta_knot_MTases"/>
</dbReference>
<dbReference type="InterPro" id="IPR029026">
    <property type="entry name" value="tRNA_m1G_MTases_N"/>
</dbReference>
<dbReference type="PANTHER" id="PTHR30027">
    <property type="entry name" value="RIBOSOMAL RNA SMALL SUBUNIT METHYLTRANSFERASE E"/>
    <property type="match status" value="1"/>
</dbReference>
<keyword evidence="6 10" id="KW-0808">Transferase</keyword>
<evidence type="ECO:0000256" key="3">
    <source>
        <dbReference type="ARBA" id="ARBA00022490"/>
    </source>
</evidence>
<dbReference type="NCBIfam" id="TIGR00046">
    <property type="entry name" value="RsmE family RNA methyltransferase"/>
    <property type="match status" value="1"/>
</dbReference>
<dbReference type="InterPro" id="IPR015947">
    <property type="entry name" value="PUA-like_sf"/>
</dbReference>
<evidence type="ECO:0000259" key="11">
    <source>
        <dbReference type="Pfam" id="PF04452"/>
    </source>
</evidence>
<protein>
    <recommendedName>
        <fullName evidence="10">Ribosomal RNA small subunit methyltransferase E</fullName>
        <ecNumber evidence="10">2.1.1.193</ecNumber>
    </recommendedName>
</protein>
<dbReference type="PIRSF" id="PIRSF015601">
    <property type="entry name" value="MTase_slr0722"/>
    <property type="match status" value="1"/>
</dbReference>
<evidence type="ECO:0000256" key="9">
    <source>
        <dbReference type="ARBA" id="ARBA00047944"/>
    </source>
</evidence>
<comment type="similarity">
    <text evidence="2 10">Belongs to the RNA methyltransferase RsmE family.</text>
</comment>
<sequence length="242" mass="26170">MSNRFYCPTPSREGKFRLDAEESRHLLRVCRHTVGDRVELFDGAGLSYVARVVECGKDAAWLEPEGPPTSDPAPPCLIEIGTAVPKGDRFDWLVEKAVELGVARLAPLITERSVVDPRGSKLDRLRKTVVEASKQSGRSRLMDIDAPTNLRAFLERSDGLKLLADPAGVSPEGWPAIVRGAVVRLAVGPEGGFTEAERALAVSLGWRPIRLGPNILRIETAVLAGAAAILARCEPGDDQPVH</sequence>
<accession>A0A1U7CVX5</accession>
<evidence type="ECO:0000313" key="14">
    <source>
        <dbReference type="Proteomes" id="UP000186309"/>
    </source>
</evidence>
<feature type="domain" description="Ribosomal RNA small subunit methyltransferase E PUA-like" evidence="12">
    <location>
        <begin position="18"/>
        <end position="64"/>
    </location>
</feature>
<dbReference type="RefSeq" id="WP_076349452.1">
    <property type="nucleotide sequence ID" value="NZ_CP019082.1"/>
</dbReference>
<evidence type="ECO:0000256" key="7">
    <source>
        <dbReference type="ARBA" id="ARBA00022691"/>
    </source>
</evidence>
<dbReference type="PANTHER" id="PTHR30027:SF3">
    <property type="entry name" value="16S RRNA (URACIL(1498)-N(3))-METHYLTRANSFERASE"/>
    <property type="match status" value="1"/>
</dbReference>
<proteinExistence type="inferred from homology"/>
<comment type="function">
    <text evidence="8 10">Specifically methylates the N3 position of the uracil ring of uridine 1498 (m3U1498) in 16S rRNA. Acts on the fully assembled 30S ribosomal subunit.</text>
</comment>
<dbReference type="EC" id="2.1.1.193" evidence="10"/>
<evidence type="ECO:0000256" key="4">
    <source>
        <dbReference type="ARBA" id="ARBA00022552"/>
    </source>
</evidence>
<dbReference type="EMBL" id="CP019082">
    <property type="protein sequence ID" value="APW63048.1"/>
    <property type="molecule type" value="Genomic_DNA"/>
</dbReference>
<dbReference type="KEGG" id="pbor:BSF38_04606"/>
<evidence type="ECO:0000259" key="12">
    <source>
        <dbReference type="Pfam" id="PF20260"/>
    </source>
</evidence>
<dbReference type="Pfam" id="PF04452">
    <property type="entry name" value="Methyltrans_RNA"/>
    <property type="match status" value="1"/>
</dbReference>
<dbReference type="STRING" id="1387353.BSF38_04606"/>
<dbReference type="Pfam" id="PF20260">
    <property type="entry name" value="PUA_4"/>
    <property type="match status" value="1"/>
</dbReference>
<evidence type="ECO:0000313" key="13">
    <source>
        <dbReference type="EMBL" id="APW63048.1"/>
    </source>
</evidence>
<name>A0A1U7CVX5_9BACT</name>
<evidence type="ECO:0000256" key="2">
    <source>
        <dbReference type="ARBA" id="ARBA00005528"/>
    </source>
</evidence>
<dbReference type="SUPFAM" id="SSF75217">
    <property type="entry name" value="alpha/beta knot"/>
    <property type="match status" value="1"/>
</dbReference>
<dbReference type="InterPro" id="IPR046887">
    <property type="entry name" value="RsmE_PUA-like"/>
</dbReference>
<evidence type="ECO:0000256" key="10">
    <source>
        <dbReference type="PIRNR" id="PIRNR015601"/>
    </source>
</evidence>
<dbReference type="AlphaFoldDB" id="A0A1U7CVX5"/>
<dbReference type="InterPro" id="IPR046886">
    <property type="entry name" value="RsmE_MTase_dom"/>
</dbReference>
<evidence type="ECO:0000256" key="1">
    <source>
        <dbReference type="ARBA" id="ARBA00004496"/>
    </source>
</evidence>
<evidence type="ECO:0000256" key="6">
    <source>
        <dbReference type="ARBA" id="ARBA00022679"/>
    </source>
</evidence>
<keyword evidence="4 10" id="KW-0698">rRNA processing</keyword>
<dbReference type="GO" id="GO:0070475">
    <property type="term" value="P:rRNA base methylation"/>
    <property type="evidence" value="ECO:0007669"/>
    <property type="project" value="TreeGrafter"/>
</dbReference>
<evidence type="ECO:0000256" key="5">
    <source>
        <dbReference type="ARBA" id="ARBA00022603"/>
    </source>
</evidence>
<keyword evidence="3 10" id="KW-0963">Cytoplasm</keyword>
<dbReference type="Gene3D" id="3.40.1280.10">
    <property type="match status" value="1"/>
</dbReference>
<dbReference type="OrthoDB" id="9815641at2"/>
<comment type="catalytic activity">
    <reaction evidence="9 10">
        <text>uridine(1498) in 16S rRNA + S-adenosyl-L-methionine = N(3)-methyluridine(1498) in 16S rRNA + S-adenosyl-L-homocysteine + H(+)</text>
        <dbReference type="Rhea" id="RHEA:42920"/>
        <dbReference type="Rhea" id="RHEA-COMP:10283"/>
        <dbReference type="Rhea" id="RHEA-COMP:10284"/>
        <dbReference type="ChEBI" id="CHEBI:15378"/>
        <dbReference type="ChEBI" id="CHEBI:57856"/>
        <dbReference type="ChEBI" id="CHEBI:59789"/>
        <dbReference type="ChEBI" id="CHEBI:65315"/>
        <dbReference type="ChEBI" id="CHEBI:74502"/>
        <dbReference type="EC" id="2.1.1.193"/>
    </reaction>
</comment>
<keyword evidence="5 10" id="KW-0489">Methyltransferase</keyword>
<dbReference type="GO" id="GO:0070042">
    <property type="term" value="F:rRNA (uridine-N3-)-methyltransferase activity"/>
    <property type="evidence" value="ECO:0007669"/>
    <property type="project" value="TreeGrafter"/>
</dbReference>
<reference evidence="14" key="1">
    <citation type="submission" date="2016-12" db="EMBL/GenBank/DDBJ databases">
        <title>Comparative genomics of four Isosphaeraceae planctomycetes: a common pool of plasmids and glycoside hydrolase genes.</title>
        <authorList>
            <person name="Ivanova A."/>
        </authorList>
    </citation>
    <scope>NUCLEOTIDE SEQUENCE [LARGE SCALE GENOMIC DNA]</scope>
    <source>
        <strain evidence="14">PX4</strain>
    </source>
</reference>
<evidence type="ECO:0000256" key="8">
    <source>
        <dbReference type="ARBA" id="ARBA00025699"/>
    </source>
</evidence>
<keyword evidence="7 10" id="KW-0949">S-adenosyl-L-methionine</keyword>
<feature type="domain" description="Ribosomal RNA small subunit methyltransferase E methyltransferase" evidence="11">
    <location>
        <begin position="75"/>
        <end position="229"/>
    </location>
</feature>
<dbReference type="Proteomes" id="UP000186309">
    <property type="component" value="Chromosome"/>
</dbReference>
<keyword evidence="14" id="KW-1185">Reference proteome</keyword>